<evidence type="ECO:0000313" key="2">
    <source>
        <dbReference type="Proteomes" id="UP000003639"/>
    </source>
</evidence>
<reference evidence="1 2" key="2">
    <citation type="submission" date="2007-06" db="EMBL/GenBank/DDBJ databases">
        <title>Draft genome sequence of Pseudoflavonifractor capillosus ATCC 29799.</title>
        <authorList>
            <person name="Sudarsanam P."/>
            <person name="Ley R."/>
            <person name="Guruge J."/>
            <person name="Turnbaugh P.J."/>
            <person name="Mahowald M."/>
            <person name="Liep D."/>
            <person name="Gordon J."/>
        </authorList>
    </citation>
    <scope>NUCLEOTIDE SEQUENCE [LARGE SCALE GENOMIC DNA]</scope>
    <source>
        <strain evidence="1 2">ATCC 29799</strain>
    </source>
</reference>
<proteinExistence type="predicted"/>
<accession>A6P103</accession>
<evidence type="ECO:0000313" key="1">
    <source>
        <dbReference type="EMBL" id="EDM98024.1"/>
    </source>
</evidence>
<sequence length="182" mass="21329">MGLPYSALDWAMLLSLRDLGARDEAALLEKIWAEERAFLVPDLEKSRRAFLLDVAYWSLYLREKPCIDREFPMIQRDAADCGASLREESFLSDFSDLDLYFKEARFRLRFFSDCGYVRIKLRTLLKQYGYRRRSAKLLEHLEQCMAFYHLQPYLRGGIPCQLSAISVDEMVVFRLKGQAFEG</sequence>
<gene>
    <name evidence="1" type="ORF">BACCAP_04169</name>
</gene>
<organism evidence="1 2">
    <name type="scientific">Pseudoflavonifractor capillosus ATCC 29799</name>
    <dbReference type="NCBI Taxonomy" id="411467"/>
    <lineage>
        <taxon>Bacteria</taxon>
        <taxon>Bacillati</taxon>
        <taxon>Bacillota</taxon>
        <taxon>Clostridia</taxon>
        <taxon>Eubacteriales</taxon>
        <taxon>Oscillospiraceae</taxon>
        <taxon>Pseudoflavonifractor</taxon>
    </lineage>
</organism>
<keyword evidence="2" id="KW-1185">Reference proteome</keyword>
<comment type="caution">
    <text evidence="1">The sequence shown here is derived from an EMBL/GenBank/DDBJ whole genome shotgun (WGS) entry which is preliminary data.</text>
</comment>
<reference evidence="1 2" key="1">
    <citation type="submission" date="2007-04" db="EMBL/GenBank/DDBJ databases">
        <authorList>
            <person name="Fulton L."/>
            <person name="Clifton S."/>
            <person name="Fulton B."/>
            <person name="Xu J."/>
            <person name="Minx P."/>
            <person name="Pepin K.H."/>
            <person name="Johnson M."/>
            <person name="Thiruvilangam P."/>
            <person name="Bhonagiri V."/>
            <person name="Nash W.E."/>
            <person name="Mardis E.R."/>
            <person name="Wilson R.K."/>
        </authorList>
    </citation>
    <scope>NUCLEOTIDE SEQUENCE [LARGE SCALE GENOMIC DNA]</scope>
    <source>
        <strain evidence="1 2">ATCC 29799</strain>
    </source>
</reference>
<dbReference type="STRING" id="411467.BACCAP_04169"/>
<name>A6P103_9FIRM</name>
<dbReference type="Proteomes" id="UP000003639">
    <property type="component" value="Unassembled WGS sequence"/>
</dbReference>
<dbReference type="eggNOG" id="ENOG5032YNV">
    <property type="taxonomic scope" value="Bacteria"/>
</dbReference>
<dbReference type="EMBL" id="AAXG02000045">
    <property type="protein sequence ID" value="EDM98024.1"/>
    <property type="molecule type" value="Genomic_DNA"/>
</dbReference>
<dbReference type="RefSeq" id="WP_006574646.1">
    <property type="nucleotide sequence ID" value="NZ_AAXG02000045.1"/>
</dbReference>
<protein>
    <submittedName>
        <fullName evidence="1">Uncharacterized protein</fullName>
    </submittedName>
</protein>
<dbReference type="AlphaFoldDB" id="A6P103"/>